<sequence length="48" mass="5705">MCCLVGPFMFCTDLQCQYHYYYKKLPVCLVFIAAIPFFPLLNIITFFQ</sequence>
<reference evidence="1" key="1">
    <citation type="submission" date="2014-09" db="EMBL/GenBank/DDBJ databases">
        <authorList>
            <person name="Magalhaes I.L.F."/>
            <person name="Oliveira U."/>
            <person name="Santos F.R."/>
            <person name="Vidigal T.H.D.A."/>
            <person name="Brescovit A.D."/>
            <person name="Santos A.J."/>
        </authorList>
    </citation>
    <scope>NUCLEOTIDE SEQUENCE</scope>
    <source>
        <tissue evidence="1">Shoot tissue taken approximately 20 cm above the soil surface</tissue>
    </source>
</reference>
<name>A0A0A8XRL0_ARUDO</name>
<proteinExistence type="predicted"/>
<dbReference type="EMBL" id="GBRH01282472">
    <property type="protein sequence ID" value="JAD15423.1"/>
    <property type="molecule type" value="Transcribed_RNA"/>
</dbReference>
<reference evidence="1" key="2">
    <citation type="journal article" date="2015" name="Data Brief">
        <title>Shoot transcriptome of the giant reed, Arundo donax.</title>
        <authorList>
            <person name="Barrero R.A."/>
            <person name="Guerrero F.D."/>
            <person name="Moolhuijzen P."/>
            <person name="Goolsby J.A."/>
            <person name="Tidwell J."/>
            <person name="Bellgard S.E."/>
            <person name="Bellgard M.I."/>
        </authorList>
    </citation>
    <scope>NUCLEOTIDE SEQUENCE</scope>
    <source>
        <tissue evidence="1">Shoot tissue taken approximately 20 cm above the soil surface</tissue>
    </source>
</reference>
<organism evidence="1">
    <name type="scientific">Arundo donax</name>
    <name type="common">Giant reed</name>
    <name type="synonym">Donax arundinaceus</name>
    <dbReference type="NCBI Taxonomy" id="35708"/>
    <lineage>
        <taxon>Eukaryota</taxon>
        <taxon>Viridiplantae</taxon>
        <taxon>Streptophyta</taxon>
        <taxon>Embryophyta</taxon>
        <taxon>Tracheophyta</taxon>
        <taxon>Spermatophyta</taxon>
        <taxon>Magnoliopsida</taxon>
        <taxon>Liliopsida</taxon>
        <taxon>Poales</taxon>
        <taxon>Poaceae</taxon>
        <taxon>PACMAD clade</taxon>
        <taxon>Arundinoideae</taxon>
        <taxon>Arundineae</taxon>
        <taxon>Arundo</taxon>
    </lineage>
</organism>
<evidence type="ECO:0000313" key="1">
    <source>
        <dbReference type="EMBL" id="JAD15423.1"/>
    </source>
</evidence>
<dbReference type="AlphaFoldDB" id="A0A0A8XRL0"/>
<accession>A0A0A8XRL0</accession>
<protein>
    <submittedName>
        <fullName evidence="1">Uncharacterized protein</fullName>
    </submittedName>
</protein>